<comment type="caution">
    <text evidence="10">The sequence shown here is derived from an EMBL/GenBank/DDBJ whole genome shotgun (WGS) entry which is preliminary data.</text>
</comment>
<keyword evidence="5 8" id="KW-0812">Transmembrane</keyword>
<feature type="transmembrane region" description="Helical" evidence="8">
    <location>
        <begin position="12"/>
        <end position="33"/>
    </location>
</feature>
<feature type="transmembrane region" description="Helical" evidence="8">
    <location>
        <begin position="363"/>
        <end position="384"/>
    </location>
</feature>
<name>A0A0G0WFH7_9BACT</name>
<reference evidence="10 11" key="1">
    <citation type="journal article" date="2015" name="Nature">
        <title>rRNA introns, odd ribosomes, and small enigmatic genomes across a large radiation of phyla.</title>
        <authorList>
            <person name="Brown C.T."/>
            <person name="Hug L.A."/>
            <person name="Thomas B.C."/>
            <person name="Sharon I."/>
            <person name="Castelle C.J."/>
            <person name="Singh A."/>
            <person name="Wilkins M.J."/>
            <person name="Williams K.H."/>
            <person name="Banfield J.F."/>
        </authorList>
    </citation>
    <scope>NUCLEOTIDE SEQUENCE [LARGE SCALE GENOMIC DNA]</scope>
</reference>
<dbReference type="PANTHER" id="PTHR33908">
    <property type="entry name" value="MANNOSYLTRANSFERASE YKCB-RELATED"/>
    <property type="match status" value="1"/>
</dbReference>
<evidence type="ECO:0000313" key="10">
    <source>
        <dbReference type="EMBL" id="KKR83050.1"/>
    </source>
</evidence>
<evidence type="ECO:0000256" key="6">
    <source>
        <dbReference type="ARBA" id="ARBA00022989"/>
    </source>
</evidence>
<keyword evidence="7 8" id="KW-0472">Membrane</keyword>
<feature type="transmembrane region" description="Helical" evidence="8">
    <location>
        <begin position="185"/>
        <end position="202"/>
    </location>
</feature>
<dbReference type="GO" id="GO:0005886">
    <property type="term" value="C:plasma membrane"/>
    <property type="evidence" value="ECO:0007669"/>
    <property type="project" value="UniProtKB-SubCell"/>
</dbReference>
<evidence type="ECO:0000256" key="2">
    <source>
        <dbReference type="ARBA" id="ARBA00022475"/>
    </source>
</evidence>
<evidence type="ECO:0000259" key="9">
    <source>
        <dbReference type="Pfam" id="PF02366"/>
    </source>
</evidence>
<dbReference type="GO" id="GO:0000030">
    <property type="term" value="F:mannosyltransferase activity"/>
    <property type="evidence" value="ECO:0007669"/>
    <property type="project" value="InterPro"/>
</dbReference>
<dbReference type="EMBL" id="LCAB01000008">
    <property type="protein sequence ID" value="KKR83050.1"/>
    <property type="molecule type" value="Genomic_DNA"/>
</dbReference>
<dbReference type="Pfam" id="PF02366">
    <property type="entry name" value="PMT"/>
    <property type="match status" value="1"/>
</dbReference>
<sequence>MKSLGNALRKNYLLVLIIILASLLRFIGTIPGYPPIHTDEGISHSQGIAMILEKTLDPKYGYGVPYNYPIMVPLINAFFYLFIFIPLYVLGYLLLHIGEIGSLLSVVSSGQAGGIFEHNILGPNKINVVFWGRIVTAFFGIGVVFLVYFLGKKLFISKGLGLLAAFFTAINYRQVLNSHFGLPDIYNAFFLLLALYFVVWLWEKQTWPKLILAGFTSAVFFSTKFQFFALPPLAVVLIYLALEKRGWKKRTLFFINKKIFLMLGILVSTALILNIFHIFHWQQTLEQVGYSALKYRYGKSSLDFYALLYLYHIGIGPALSFMVMAGIVLGLIFRFKQMLLLLSVIVPFLWMFVYYTGGGFYTRNFVTIIPLLLITSAFGFWWLMKYLKKKFNPLMILTTFSLLALIVYQSLNQSVVVAWEYSQDWNYKIIQSKLGTLLSVNSIVFTDPTMVLPQKKINIIKAESVKDYLLKEMQDKGIEWVVLNTEWLNIHFLWWMSQDWTTSRKLGWKPDRLFFNTPLSKMIWELKSYVVFEALNPASAPDNNYLVIKIPPKHKFVGGKLVYEEDFSSEDKWKVTSDGFGAVDNFSWDKDLGYSKNGSLKISQSSGPIYSQRFISPKIAVVEGYFYKINALMRSSTKLNFADRDAFLGADFLSEKEEIIKTSLSARIGESEDWLNREVVTQAPEGAKYLQLYFQTGAFTSIFWLDDIKVWQSDNTSPQDKKTASPYIKSKFNPKEHLFLNSNGGM</sequence>
<feature type="transmembrane region" description="Helical" evidence="8">
    <location>
        <begin position="214"/>
        <end position="240"/>
    </location>
</feature>
<dbReference type="InterPro" id="IPR003342">
    <property type="entry name" value="ArnT-like_N"/>
</dbReference>
<feature type="transmembrane region" description="Helical" evidence="8">
    <location>
        <begin position="309"/>
        <end position="332"/>
    </location>
</feature>
<evidence type="ECO:0000313" key="11">
    <source>
        <dbReference type="Proteomes" id="UP000034601"/>
    </source>
</evidence>
<feature type="transmembrane region" description="Helical" evidence="8">
    <location>
        <begin position="128"/>
        <end position="149"/>
    </location>
</feature>
<feature type="transmembrane region" description="Helical" evidence="8">
    <location>
        <begin position="260"/>
        <end position="279"/>
    </location>
</feature>
<dbReference type="GO" id="GO:0016763">
    <property type="term" value="F:pentosyltransferase activity"/>
    <property type="evidence" value="ECO:0007669"/>
    <property type="project" value="TreeGrafter"/>
</dbReference>
<dbReference type="Proteomes" id="UP000034601">
    <property type="component" value="Unassembled WGS sequence"/>
</dbReference>
<evidence type="ECO:0000256" key="4">
    <source>
        <dbReference type="ARBA" id="ARBA00022679"/>
    </source>
</evidence>
<keyword evidence="4" id="KW-0808">Transferase</keyword>
<accession>A0A0G0WFH7</accession>
<dbReference type="InterPro" id="IPR050297">
    <property type="entry name" value="LipidA_mod_glycosyltrf_83"/>
</dbReference>
<dbReference type="AlphaFoldDB" id="A0A0G0WFH7"/>
<dbReference type="Gene3D" id="2.60.120.260">
    <property type="entry name" value="Galactose-binding domain-like"/>
    <property type="match status" value="1"/>
</dbReference>
<keyword evidence="6 8" id="KW-1133">Transmembrane helix</keyword>
<feature type="transmembrane region" description="Helical" evidence="8">
    <location>
        <begin position="155"/>
        <end position="173"/>
    </location>
</feature>
<keyword evidence="2" id="KW-1003">Cell membrane</keyword>
<evidence type="ECO:0000256" key="1">
    <source>
        <dbReference type="ARBA" id="ARBA00004651"/>
    </source>
</evidence>
<keyword evidence="3" id="KW-0328">Glycosyltransferase</keyword>
<proteinExistence type="predicted"/>
<dbReference type="GO" id="GO:0009103">
    <property type="term" value="P:lipopolysaccharide biosynthetic process"/>
    <property type="evidence" value="ECO:0007669"/>
    <property type="project" value="UniProtKB-ARBA"/>
</dbReference>
<evidence type="ECO:0000256" key="7">
    <source>
        <dbReference type="ARBA" id="ARBA00023136"/>
    </source>
</evidence>
<evidence type="ECO:0000256" key="3">
    <source>
        <dbReference type="ARBA" id="ARBA00022676"/>
    </source>
</evidence>
<dbReference type="GO" id="GO:0006493">
    <property type="term" value="P:protein O-linked glycosylation"/>
    <property type="evidence" value="ECO:0007669"/>
    <property type="project" value="InterPro"/>
</dbReference>
<organism evidence="10 11">
    <name type="scientific">Candidatus Daviesbacteria bacterium GW2011_GWA2_40_9</name>
    <dbReference type="NCBI Taxonomy" id="1618424"/>
    <lineage>
        <taxon>Bacteria</taxon>
        <taxon>Candidatus Daviesiibacteriota</taxon>
    </lineage>
</organism>
<protein>
    <recommendedName>
        <fullName evidence="9">ArnT-like N-terminal domain-containing protein</fullName>
    </recommendedName>
</protein>
<gene>
    <name evidence="10" type="ORF">UU29_C0008G0159</name>
</gene>
<dbReference type="PANTHER" id="PTHR33908:SF11">
    <property type="entry name" value="MEMBRANE PROTEIN"/>
    <property type="match status" value="1"/>
</dbReference>
<feature type="transmembrane region" description="Helical" evidence="8">
    <location>
        <begin position="339"/>
        <end position="357"/>
    </location>
</feature>
<evidence type="ECO:0000256" key="5">
    <source>
        <dbReference type="ARBA" id="ARBA00022692"/>
    </source>
</evidence>
<comment type="subcellular location">
    <subcellularLocation>
        <location evidence="1">Cell membrane</location>
        <topology evidence="1">Multi-pass membrane protein</topology>
    </subcellularLocation>
</comment>
<feature type="domain" description="ArnT-like N-terminal" evidence="9">
    <location>
        <begin position="124"/>
        <end position="275"/>
    </location>
</feature>
<feature type="transmembrane region" description="Helical" evidence="8">
    <location>
        <begin position="391"/>
        <end position="411"/>
    </location>
</feature>
<evidence type="ECO:0000256" key="8">
    <source>
        <dbReference type="SAM" id="Phobius"/>
    </source>
</evidence>
<feature type="transmembrane region" description="Helical" evidence="8">
    <location>
        <begin position="70"/>
        <end position="95"/>
    </location>
</feature>